<dbReference type="SMART" id="SM00032">
    <property type="entry name" value="CCP"/>
    <property type="match status" value="2"/>
</dbReference>
<keyword evidence="16" id="KW-0180">Complement pathway</keyword>
<comment type="function">
    <text evidence="22">Component of the membrane attack complex (MAC), a multiprotein complex activated by the complement cascade, which inserts into a target cell membrane and forms a pore, leading to target cell membrane rupture and cell lysis. The MAC is initiated by proteolytic cleavage of C5 into complement C5b in response to the classical, alternative, lectin and GZMK complement pathways. The complement pathways consist in a cascade of proteins that leads to phagocytosis and breakdown of pathogens and signaling that strengthens the adaptive immune system. Together with component C5b, involved in MAC complex assembly: complement C5b and C6 associate with the outer leaflet of target cell membrane, reducing the energy for membrane bending.</text>
</comment>
<evidence type="ECO:0000256" key="4">
    <source>
        <dbReference type="ARBA" id="ARBA00018265"/>
    </source>
</evidence>
<keyword evidence="20" id="KW-0325">Glycoprotein</keyword>
<feature type="disulfide bond" evidence="24">
    <location>
        <begin position="158"/>
        <end position="173"/>
    </location>
</feature>
<dbReference type="InterPro" id="IPR036383">
    <property type="entry name" value="TSP1_rpt_sf"/>
</dbReference>
<proteinExistence type="inferred from homology"/>
<keyword evidence="19 25" id="KW-1015">Disulfide bond</keyword>
<evidence type="ECO:0000256" key="26">
    <source>
        <dbReference type="SAM" id="SignalP"/>
    </source>
</evidence>
<dbReference type="InterPro" id="IPR002350">
    <property type="entry name" value="Kazal_dom"/>
</dbReference>
<dbReference type="SMART" id="SM00457">
    <property type="entry name" value="MACPF"/>
    <property type="match status" value="1"/>
</dbReference>
<evidence type="ECO:0000256" key="13">
    <source>
        <dbReference type="ARBA" id="ARBA00022737"/>
    </source>
</evidence>
<keyword evidence="13" id="KW-0677">Repeat</keyword>
<dbReference type="Pfam" id="PF21288">
    <property type="entry name" value="Kazal_C6"/>
    <property type="match status" value="1"/>
</dbReference>
<dbReference type="PANTHER" id="PTHR45742:SF4">
    <property type="entry name" value="COMPLEMENT COMPONENT C6"/>
    <property type="match status" value="1"/>
</dbReference>
<dbReference type="CTD" id="729"/>
<dbReference type="Pfam" id="PF00084">
    <property type="entry name" value="Sushi"/>
    <property type="match status" value="2"/>
</dbReference>
<evidence type="ECO:0000256" key="14">
    <source>
        <dbReference type="ARBA" id="ARBA00022852"/>
    </source>
</evidence>
<dbReference type="InterPro" id="IPR002172">
    <property type="entry name" value="LDrepeatLR_classA_rpt"/>
</dbReference>
<dbReference type="GO" id="GO:0160257">
    <property type="term" value="P:complement activation, GZMK pathway"/>
    <property type="evidence" value="ECO:0007669"/>
    <property type="project" value="Ensembl"/>
</dbReference>
<evidence type="ECO:0000256" key="23">
    <source>
        <dbReference type="ARBA" id="ARBA00093528"/>
    </source>
</evidence>
<dbReference type="FunCoup" id="A0A6P5L1C8">
    <property type="interactions" value="91"/>
</dbReference>
<evidence type="ECO:0000256" key="5">
    <source>
        <dbReference type="ARBA" id="ARBA00022452"/>
    </source>
</evidence>
<keyword evidence="11" id="KW-0812">Transmembrane</keyword>
<evidence type="ECO:0000313" key="31">
    <source>
        <dbReference type="RefSeq" id="XP_020851978.1"/>
    </source>
</evidence>
<dbReference type="Proteomes" id="UP000515140">
    <property type="component" value="Unplaced"/>
</dbReference>
<dbReference type="Gene3D" id="3.30.60.30">
    <property type="match status" value="2"/>
</dbReference>
<dbReference type="InterPro" id="IPR036055">
    <property type="entry name" value="LDL_receptor-like_sf"/>
</dbReference>
<keyword evidence="10 25" id="KW-0768">Sushi</keyword>
<evidence type="ECO:0000256" key="25">
    <source>
        <dbReference type="PROSITE-ProRule" id="PRU00302"/>
    </source>
</evidence>
<dbReference type="InterPro" id="IPR000436">
    <property type="entry name" value="Sushi_SCR_CCP_dom"/>
</dbReference>
<feature type="chain" id="PRO_5028295620" description="Complement component C6" evidence="26">
    <location>
        <begin position="22"/>
        <end position="934"/>
    </location>
</feature>
<dbReference type="SUPFAM" id="SSF57535">
    <property type="entry name" value="Complement control module/SCR domain"/>
    <property type="match status" value="2"/>
</dbReference>
<gene>
    <name evidence="31" type="primary">C6</name>
</gene>
<dbReference type="SMART" id="SM00209">
    <property type="entry name" value="TSP1"/>
    <property type="match status" value="3"/>
</dbReference>
<keyword evidence="9" id="KW-0399">Innate immunity</keyword>
<dbReference type="Pfam" id="PF21195">
    <property type="entry name" value="EGF_C8A_B_C6"/>
    <property type="match status" value="1"/>
</dbReference>
<dbReference type="FunFam" id="4.10.400.10:FF:000065">
    <property type="entry name" value="Transmembrane protease serine 7"/>
    <property type="match status" value="1"/>
</dbReference>
<evidence type="ECO:0000256" key="20">
    <source>
        <dbReference type="ARBA" id="ARBA00023180"/>
    </source>
</evidence>
<keyword evidence="12 26" id="KW-0732">Signal</keyword>
<dbReference type="Pfam" id="PF00090">
    <property type="entry name" value="TSP_1"/>
    <property type="match status" value="3"/>
</dbReference>
<evidence type="ECO:0000256" key="22">
    <source>
        <dbReference type="ARBA" id="ARBA00093291"/>
    </source>
</evidence>
<evidence type="ECO:0000256" key="21">
    <source>
        <dbReference type="ARBA" id="ARBA00023298"/>
    </source>
</evidence>
<dbReference type="Pfam" id="PF01823">
    <property type="entry name" value="MACPF"/>
    <property type="match status" value="1"/>
</dbReference>
<dbReference type="InterPro" id="IPR000884">
    <property type="entry name" value="TSP1_rpt"/>
</dbReference>
<evidence type="ECO:0000256" key="19">
    <source>
        <dbReference type="ARBA" id="ARBA00023157"/>
    </source>
</evidence>
<dbReference type="PANTHER" id="PTHR45742">
    <property type="entry name" value="COMPLEMENT COMPONENT C6"/>
    <property type="match status" value="1"/>
</dbReference>
<dbReference type="Gene3D" id="4.10.400.10">
    <property type="entry name" value="Low-density Lipoprotein Receptor"/>
    <property type="match status" value="1"/>
</dbReference>
<evidence type="ECO:0000256" key="16">
    <source>
        <dbReference type="ARBA" id="ARBA00022875"/>
    </source>
</evidence>
<dbReference type="SUPFAM" id="SSF82895">
    <property type="entry name" value="TSP-1 type 1 repeat"/>
    <property type="match status" value="3"/>
</dbReference>
<dbReference type="Gene3D" id="2.20.100.10">
    <property type="entry name" value="Thrombospondin type-1 (TSP1) repeat"/>
    <property type="match status" value="3"/>
</dbReference>
<dbReference type="InterPro" id="IPR035976">
    <property type="entry name" value="Sushi/SCR/CCP_sf"/>
</dbReference>
<accession>A0A6P5L1C8</accession>
<feature type="disulfide bond" evidence="25">
    <location>
        <begin position="672"/>
        <end position="699"/>
    </location>
</feature>
<dbReference type="PROSITE" id="PS50923">
    <property type="entry name" value="SUSHI"/>
    <property type="match status" value="2"/>
</dbReference>
<dbReference type="PROSITE" id="PS51257">
    <property type="entry name" value="PROKAR_LIPOPROTEIN"/>
    <property type="match status" value="1"/>
</dbReference>
<keyword evidence="21" id="KW-1053">Target membrane</keyword>
<comment type="caution">
    <text evidence="25">Lacks conserved residue(s) required for the propagation of feature annotation.</text>
</comment>
<organism evidence="30 31">
    <name type="scientific">Phascolarctos cinereus</name>
    <name type="common">Koala</name>
    <dbReference type="NCBI Taxonomy" id="38626"/>
    <lineage>
        <taxon>Eukaryota</taxon>
        <taxon>Metazoa</taxon>
        <taxon>Chordata</taxon>
        <taxon>Craniata</taxon>
        <taxon>Vertebrata</taxon>
        <taxon>Euteleostomi</taxon>
        <taxon>Mammalia</taxon>
        <taxon>Metatheria</taxon>
        <taxon>Diprotodontia</taxon>
        <taxon>Phascolarctidae</taxon>
        <taxon>Phascolarctos</taxon>
    </lineage>
</organism>
<dbReference type="PROSITE" id="PS51412">
    <property type="entry name" value="MACPF_2"/>
    <property type="match status" value="1"/>
</dbReference>
<dbReference type="GO" id="GO:0001970">
    <property type="term" value="P:positive regulation of activation of membrane attack complex"/>
    <property type="evidence" value="ECO:0007669"/>
    <property type="project" value="Ensembl"/>
</dbReference>
<dbReference type="InParanoid" id="A0A6P5L1C8"/>
<dbReference type="GO" id="GO:0001701">
    <property type="term" value="P:in utero embryonic development"/>
    <property type="evidence" value="ECO:0007669"/>
    <property type="project" value="Ensembl"/>
</dbReference>
<reference evidence="31" key="1">
    <citation type="submission" date="2025-08" db="UniProtKB">
        <authorList>
            <consortium name="RefSeq"/>
        </authorList>
    </citation>
    <scope>IDENTIFICATION</scope>
    <source>
        <tissue evidence="31">Spleen</tissue>
    </source>
</reference>
<dbReference type="InterPro" id="IPR001862">
    <property type="entry name" value="MAC_perforin"/>
</dbReference>
<dbReference type="PROSITE" id="PS51465">
    <property type="entry name" value="KAZAL_2"/>
    <property type="match status" value="1"/>
</dbReference>
<sequence length="934" mass="105578">MDQKVLLYSTLLSVLIGGSQACYCERYAWTPWSSCSSSCNYGTQRRERQIVQDKYYEENYCDRLCSKQESRACNEQMCPINCLLSDFGPWSECDPCVKKQFRVRSLLRPSQFGGQPCTEQLVESQRCYPTKLCNREDIDCKNKFKCDSGRCIAKNLLCNGENDCRDNSDEKDCDRQKRVCNRVYHPIPSVQLMGNGFHFLAGEPRGEVLDNALTGGKCMTVKSSRTSNPYRVPANIESVSFEVNNEEDDLQTDFYNNLIPLGNHYAQSGSASSQGKSRSGIPLLWSTKRNERITQQSSFRQAIQASHKKDSSFIRVHKVISVLNFTMKPTDLQLSDVFLKALNHLPLQYNYALYSRLFDDFGTHYFTSGSMGGTYDLLYQYSREELKNSGLTEEESRHCVRIETVKRRLFFKKKKVENRCTTNKMLERYEGSFLQGAEKSLSLVRGGRSEYAAALAWEKKGASPEETVFTEWLQSVKENPAVVDFELASILDLVKNIPCAVTKRKNLKKALHEYAEKFDPCKCSPCPNNGRPTLSGTECLCVCQSGTYGENCEKRAPDYTSNEVDGAWSCWSPWSSCDASYKRRRTRECNNPVPQNGGKPCIGEQEQEEECSFSIFENRGDICINDDEALKEVDIDEINPESGCVKPIPPENGLLRSEKRLYSVGEEVEVTCMMGFNLVGYPYFRCLPDQTWRQEDVECQRVGCLKPFVQEGFSITPYQSVYDIGDTIKLTCPHGFVITGPPNYTCGKKSWEPAIPSSLTCKRDVPTHMSNCGPGRKSVESQCVCMSPEDDCSGHYSEDLCVFSSDSNHYFTKPSCNFLAEKCANTQKLHFLSVGSCQDGPQLEQAIERIKLSFNSTKKEPCGYDTCYDWENCSASTYTCACLMPYQCPKSGKQDYCIRIGSSKTEKTMNSCVLGALYCAQKKVEIVHRGQCIA</sequence>
<evidence type="ECO:0000256" key="9">
    <source>
        <dbReference type="ARBA" id="ARBA00022588"/>
    </source>
</evidence>
<dbReference type="PRINTS" id="PR00764">
    <property type="entry name" value="COMPLEMENTC9"/>
</dbReference>
<feature type="domain" description="MACPF" evidence="28">
    <location>
        <begin position="176"/>
        <end position="522"/>
    </location>
</feature>
<evidence type="ECO:0000256" key="15">
    <source>
        <dbReference type="ARBA" id="ARBA00022859"/>
    </source>
</evidence>
<keyword evidence="15" id="KW-0391">Immunity</keyword>
<dbReference type="SMART" id="SM00057">
    <property type="entry name" value="FIMAC"/>
    <property type="match status" value="2"/>
</dbReference>
<comment type="similarity">
    <text evidence="3">Belongs to the complement C6/C7/C8/C9 family.</text>
</comment>
<evidence type="ECO:0000259" key="29">
    <source>
        <dbReference type="PROSITE" id="PS51465"/>
    </source>
</evidence>
<evidence type="ECO:0000256" key="2">
    <source>
        <dbReference type="ARBA" id="ARBA00004613"/>
    </source>
</evidence>
<name>A0A6P5L1C8_PHACI</name>
<evidence type="ECO:0000256" key="18">
    <source>
        <dbReference type="ARBA" id="ARBA00023136"/>
    </source>
</evidence>
<dbReference type="PROSITE" id="PS50092">
    <property type="entry name" value="TSP1"/>
    <property type="match status" value="3"/>
</dbReference>
<keyword evidence="18" id="KW-0472">Membrane</keyword>
<dbReference type="SMART" id="SM00192">
    <property type="entry name" value="LDLa"/>
    <property type="match status" value="1"/>
</dbReference>
<evidence type="ECO:0000259" key="27">
    <source>
        <dbReference type="PROSITE" id="PS50923"/>
    </source>
</evidence>
<dbReference type="InterPro" id="IPR020864">
    <property type="entry name" value="MACPF"/>
</dbReference>
<evidence type="ECO:0000256" key="7">
    <source>
        <dbReference type="ARBA" id="ARBA00022536"/>
    </source>
</evidence>
<comment type="subcellular location">
    <subcellularLocation>
        <location evidence="2">Secreted</location>
    </subcellularLocation>
    <subcellularLocation>
        <location evidence="1">Target cell membrane</location>
        <topology evidence="1">Multi-pass membrane protein</topology>
    </subcellularLocation>
</comment>
<dbReference type="PROSITE" id="PS01209">
    <property type="entry name" value="LDLRA_1"/>
    <property type="match status" value="1"/>
</dbReference>
<dbReference type="PROSITE" id="PS00279">
    <property type="entry name" value="MACPF_1"/>
    <property type="match status" value="1"/>
</dbReference>
<feature type="disulfide bond" evidence="24">
    <location>
        <begin position="146"/>
        <end position="164"/>
    </location>
</feature>
<evidence type="ECO:0000259" key="28">
    <source>
        <dbReference type="PROSITE" id="PS51412"/>
    </source>
</evidence>
<dbReference type="GeneID" id="110215122"/>
<dbReference type="InterPro" id="IPR020863">
    <property type="entry name" value="MACPF_CS"/>
</dbReference>
<dbReference type="KEGG" id="pcw:110215122"/>
<dbReference type="GO" id="GO:0045766">
    <property type="term" value="P:positive regulation of angiogenesis"/>
    <property type="evidence" value="ECO:0007669"/>
    <property type="project" value="Ensembl"/>
</dbReference>
<keyword evidence="7" id="KW-0245">EGF-like domain</keyword>
<evidence type="ECO:0000256" key="12">
    <source>
        <dbReference type="ARBA" id="ARBA00022729"/>
    </source>
</evidence>
<protein>
    <recommendedName>
        <fullName evidence="4">Complement component C6</fullName>
    </recommendedName>
</protein>
<keyword evidence="6" id="KW-0964">Secreted</keyword>
<keyword evidence="30" id="KW-1185">Reference proteome</keyword>
<feature type="domain" description="Sushi" evidence="27">
    <location>
        <begin position="702"/>
        <end position="763"/>
    </location>
</feature>
<dbReference type="GO" id="GO:0031640">
    <property type="term" value="P:killing of cells of another organism"/>
    <property type="evidence" value="ECO:0007669"/>
    <property type="project" value="UniProtKB-KW"/>
</dbReference>
<dbReference type="InterPro" id="IPR003884">
    <property type="entry name" value="FacI_MAC"/>
</dbReference>
<evidence type="ECO:0000256" key="11">
    <source>
        <dbReference type="ARBA" id="ARBA00022692"/>
    </source>
</evidence>
<dbReference type="Pfam" id="PF00057">
    <property type="entry name" value="Ldl_recept_a"/>
    <property type="match status" value="1"/>
</dbReference>
<dbReference type="GO" id="GO:1902495">
    <property type="term" value="C:transmembrane transporter complex"/>
    <property type="evidence" value="ECO:0007669"/>
    <property type="project" value="Ensembl"/>
</dbReference>
<evidence type="ECO:0000256" key="10">
    <source>
        <dbReference type="ARBA" id="ARBA00022659"/>
    </source>
</evidence>
<dbReference type="InterPro" id="IPR048831">
    <property type="entry name" value="C8A_B_C6_EGF-like"/>
</dbReference>
<feature type="signal peptide" evidence="26">
    <location>
        <begin position="1"/>
        <end position="21"/>
    </location>
</feature>
<dbReference type="SUPFAM" id="SSF57424">
    <property type="entry name" value="LDL receptor-like module"/>
    <property type="match status" value="1"/>
</dbReference>
<dbReference type="GO" id="GO:0005579">
    <property type="term" value="C:membrane attack complex"/>
    <property type="evidence" value="ECO:0007669"/>
    <property type="project" value="UniProtKB-KW"/>
</dbReference>
<evidence type="ECO:0000256" key="8">
    <source>
        <dbReference type="ARBA" id="ARBA00022537"/>
    </source>
</evidence>
<dbReference type="GO" id="GO:0006958">
    <property type="term" value="P:complement activation, classical pathway"/>
    <property type="evidence" value="ECO:0007669"/>
    <property type="project" value="UniProtKB-KW"/>
</dbReference>
<evidence type="ECO:0000256" key="6">
    <source>
        <dbReference type="ARBA" id="ARBA00022525"/>
    </source>
</evidence>
<dbReference type="Gene3D" id="2.10.70.10">
    <property type="entry name" value="Complement Module, domain 1"/>
    <property type="match status" value="2"/>
</dbReference>
<evidence type="ECO:0000256" key="3">
    <source>
        <dbReference type="ARBA" id="ARBA00009214"/>
    </source>
</evidence>
<keyword evidence="5" id="KW-1134">Transmembrane beta strand</keyword>
<dbReference type="FunFam" id="2.20.100.10:FF:000002">
    <property type="entry name" value="Unc-5 netrin receptor C"/>
    <property type="match status" value="1"/>
</dbReference>
<dbReference type="CDD" id="cd00033">
    <property type="entry name" value="CCP"/>
    <property type="match status" value="2"/>
</dbReference>
<feature type="domain" description="Kazal-like" evidence="29">
    <location>
        <begin position="784"/>
        <end position="839"/>
    </location>
</feature>
<evidence type="ECO:0000256" key="24">
    <source>
        <dbReference type="PROSITE-ProRule" id="PRU00124"/>
    </source>
</evidence>
<dbReference type="InterPro" id="IPR023415">
    <property type="entry name" value="LDLR_class-A_CS"/>
</dbReference>
<keyword evidence="14" id="KW-0204">Cytolysis</keyword>
<dbReference type="PROSITE" id="PS50068">
    <property type="entry name" value="LDLRA_2"/>
    <property type="match status" value="1"/>
</dbReference>
<feature type="domain" description="Sushi" evidence="27">
    <location>
        <begin position="642"/>
        <end position="701"/>
    </location>
</feature>
<dbReference type="AlphaFoldDB" id="A0A6P5L1C8"/>
<dbReference type="GO" id="GO:0044218">
    <property type="term" value="C:other organism cell membrane"/>
    <property type="evidence" value="ECO:0007669"/>
    <property type="project" value="UniProtKB-KW"/>
</dbReference>
<dbReference type="CDD" id="cd00112">
    <property type="entry name" value="LDLa"/>
    <property type="match status" value="1"/>
</dbReference>
<dbReference type="RefSeq" id="XP_020851978.1">
    <property type="nucleotide sequence ID" value="XM_020996319.1"/>
</dbReference>
<evidence type="ECO:0000256" key="1">
    <source>
        <dbReference type="ARBA" id="ARBA00004276"/>
    </source>
</evidence>
<keyword evidence="17" id="KW-0473">Membrane attack complex</keyword>
<dbReference type="InterPro" id="IPR048828">
    <property type="entry name" value="C6_KAZAL"/>
</dbReference>
<keyword evidence="8" id="KW-1052">Target cell membrane</keyword>
<dbReference type="GO" id="GO:0005576">
    <property type="term" value="C:extracellular region"/>
    <property type="evidence" value="ECO:0007669"/>
    <property type="project" value="UniProtKB-SubCell"/>
</dbReference>
<evidence type="ECO:0000256" key="17">
    <source>
        <dbReference type="ARBA" id="ARBA00023058"/>
    </source>
</evidence>
<comment type="subunit">
    <text evidence="23">Component of the membrane attack complex (MAC), composed of complement C5b, C6, C7, C8A, C8B, C8G and multiple copies of the pore-forming subunit C9.</text>
</comment>
<evidence type="ECO:0000313" key="30">
    <source>
        <dbReference type="Proteomes" id="UP000515140"/>
    </source>
</evidence>